<accession>A0A2L2TVC1</accession>
<organism evidence="2 3">
    <name type="scientific">Fusarium venenatum</name>
    <dbReference type="NCBI Taxonomy" id="56646"/>
    <lineage>
        <taxon>Eukaryota</taxon>
        <taxon>Fungi</taxon>
        <taxon>Dikarya</taxon>
        <taxon>Ascomycota</taxon>
        <taxon>Pezizomycotina</taxon>
        <taxon>Sordariomycetes</taxon>
        <taxon>Hypocreomycetidae</taxon>
        <taxon>Hypocreales</taxon>
        <taxon>Nectriaceae</taxon>
        <taxon>Fusarium</taxon>
    </lineage>
</organism>
<proteinExistence type="predicted"/>
<evidence type="ECO:0000313" key="2">
    <source>
        <dbReference type="EMBL" id="CEI68266.1"/>
    </source>
</evidence>
<dbReference type="AlphaFoldDB" id="A0A2L2TVC1"/>
<reference evidence="3" key="1">
    <citation type="submission" date="2014-10" db="EMBL/GenBank/DDBJ databases">
        <authorList>
            <person name="King R."/>
        </authorList>
    </citation>
    <scope>NUCLEOTIDE SEQUENCE [LARGE SCALE GENOMIC DNA]</scope>
    <source>
        <strain evidence="3">A3/5</strain>
    </source>
</reference>
<evidence type="ECO:0000256" key="1">
    <source>
        <dbReference type="SAM" id="MobiDB-lite"/>
    </source>
</evidence>
<dbReference type="Proteomes" id="UP000245910">
    <property type="component" value="Chromosome III"/>
</dbReference>
<sequence length="65" mass="7070">MSGQRQQLWHPWHATLDMPPMSVGVDGSDETNPARTPNIGHPSHPAIMVLVLSKVGFLSVKAEVL</sequence>
<name>A0A2L2TVC1_9HYPO</name>
<dbReference type="EMBL" id="LN649231">
    <property type="protein sequence ID" value="CEI68266.1"/>
    <property type="molecule type" value="Genomic_DNA"/>
</dbReference>
<protein>
    <submittedName>
        <fullName evidence="2">Uncharacterized protein</fullName>
    </submittedName>
</protein>
<evidence type="ECO:0000313" key="3">
    <source>
        <dbReference type="Proteomes" id="UP000245910"/>
    </source>
</evidence>
<feature type="region of interest" description="Disordered" evidence="1">
    <location>
        <begin position="19"/>
        <end position="40"/>
    </location>
</feature>
<keyword evidence="3" id="KW-1185">Reference proteome</keyword>